<dbReference type="CDD" id="cd01427">
    <property type="entry name" value="HAD_like"/>
    <property type="match status" value="1"/>
</dbReference>
<dbReference type="Gene3D" id="3.40.50.1000">
    <property type="entry name" value="HAD superfamily/HAD-like"/>
    <property type="match status" value="1"/>
</dbReference>
<keyword evidence="2" id="KW-1185">Reference proteome</keyword>
<dbReference type="KEGG" id="slh:YH65_00935"/>
<reference evidence="2" key="2">
    <citation type="journal article" date="2017" name="Stand. Genomic Sci.">
        <title>Complete genome sequence of the sulfur-oxidizing chemolithoautotrophic Sulfurovum lithotrophicum 42BKTT.</title>
        <authorList>
            <person name="Jeon W."/>
            <person name="Priscilla L."/>
            <person name="Park G."/>
            <person name="Lee H."/>
            <person name="Lee N."/>
            <person name="Lee D."/>
            <person name="Kwon H."/>
            <person name="Ahn I."/>
            <person name="Lee C."/>
            <person name="Lee H."/>
            <person name="Ahn J."/>
        </authorList>
    </citation>
    <scope>NUCLEOTIDE SEQUENCE [LARGE SCALE GENOMIC DNA]</scope>
    <source>
        <strain evidence="2">ATCC BAA-797 / 42BKT</strain>
    </source>
</reference>
<dbReference type="AlphaFoldDB" id="A0A7U4RPX3"/>
<dbReference type="SUPFAM" id="SSF56784">
    <property type="entry name" value="HAD-like"/>
    <property type="match status" value="1"/>
</dbReference>
<dbReference type="Pfam" id="PF00702">
    <property type="entry name" value="Hydrolase"/>
    <property type="match status" value="1"/>
</dbReference>
<dbReference type="InterPro" id="IPR036412">
    <property type="entry name" value="HAD-like_sf"/>
</dbReference>
<gene>
    <name evidence="1" type="ORF">YH65_00935</name>
</gene>
<dbReference type="EMBL" id="CP011308">
    <property type="protein sequence ID" value="AKF24127.1"/>
    <property type="molecule type" value="Genomic_DNA"/>
</dbReference>
<evidence type="ECO:0000313" key="2">
    <source>
        <dbReference type="Proteomes" id="UP000034444"/>
    </source>
</evidence>
<evidence type="ECO:0000313" key="1">
    <source>
        <dbReference type="EMBL" id="AKF24127.1"/>
    </source>
</evidence>
<dbReference type="Pfam" id="PF05045">
    <property type="entry name" value="RgpF"/>
    <property type="match status" value="1"/>
</dbReference>
<organism evidence="1 2">
    <name type="scientific">Sulfurovum lithotrophicum</name>
    <dbReference type="NCBI Taxonomy" id="206403"/>
    <lineage>
        <taxon>Bacteria</taxon>
        <taxon>Pseudomonadati</taxon>
        <taxon>Campylobacterota</taxon>
        <taxon>Epsilonproteobacteria</taxon>
        <taxon>Campylobacterales</taxon>
        <taxon>Sulfurovaceae</taxon>
        <taxon>Sulfurovum</taxon>
    </lineage>
</organism>
<accession>A0A7U4RPX3</accession>
<dbReference type="InterPro" id="IPR023214">
    <property type="entry name" value="HAD_sf"/>
</dbReference>
<name>A0A7U4RPX3_9BACT</name>
<dbReference type="InterPro" id="IPR007739">
    <property type="entry name" value="RgpF"/>
</dbReference>
<dbReference type="OrthoDB" id="2041467at2"/>
<reference evidence="1 2" key="1">
    <citation type="submission" date="2015-04" db="EMBL/GenBank/DDBJ databases">
        <title>Complete genome sequence of Sulfurovum lithotrophicum ATCC BAA-797T.</title>
        <authorList>
            <person name="Ahn J."/>
            <person name="Park G."/>
            <person name="Jeon W."/>
            <person name="Jang Y."/>
            <person name="Jang M."/>
            <person name="Lee H."/>
            <person name="Lee H."/>
        </authorList>
    </citation>
    <scope>NUCLEOTIDE SEQUENCE [LARGE SCALE GENOMIC DNA]</scope>
    <source>
        <strain evidence="2">ATCC BAA-797 / 42BKT</strain>
    </source>
</reference>
<dbReference type="Proteomes" id="UP000034444">
    <property type="component" value="Chromosome"/>
</dbReference>
<sequence length="1120" mass="130316">MKKYQKWLKFFKSQTIPGVLRKKVYSKFLLKLDQAAYLKKNTDLFLALEKGQIASIDKHFRDMGMKELYSGNRILLEGLDPYDETMYLMLNSDVDEKVKQKKYLSGFEHFLLVGYQEVLKGERLMKPEEEMQDFDPLAMNRMLIEKSGLFDTSFYLSRYEDIKNGSMEPLEHYLMFGAKELRDPSETFSTGYYLSQYPEVLHSGINPLVHYILAGKQQNRKTMGYNVNNVSIEPLPLPLVSQPLEKIDLKIAVVIHAFYIDVLEDIIGSIDNIFPRPDLFISVSEDTNVEEIETFLEEKGYKNFMIKPVQNRGRDVAPFLVEFSEALQSYDVCCKIHGKKSLYGGSEQTNWRNHLYHNLLGSKEIVDDILSAFVENEKLGLLFSDNYGMIPYWGYTWLTNKEVARGLLQRLHLTQLNPILDQTYIDYPAGTMFWFRPSAISQILDSDIGYEDFPEEPIGNDGTIAHGLERLFAYVTRLNGYDYIEQNRKRMQYTKNVTHKNFNQHKAKTLETAKNIVKEKECVIFDIFDTLVTRTIFYPDNLFRIMEEKFDTKFSTRSDFMKVRKETEYKLRISETYTGDVSYEDIYDHIHLHSDYTPEMVDYLRSMDFDYEMKTLIPKPDTIALLQYAYDNDIDILFVSDMYLTTEQVMAILKKHNIPFKKENLFVSSDTGYRKDNTTVWKYLVDSKRIDPSRTLMIGDSEVSDAKLPGDFGIGTFHVLSERNAFFESPFGKAFRQQFGEVSETEMLLMGPVVNQLFSSAFELSETVLKFSKKCSPYTFGYTALAPFFYLFVNNVYRKFSDKRIFFLARDGYFLQKTYEQFLQTKQLEPEGREYYLQISRRAMLGAIIKNEDNLKNMIMDLGNYEGMFSSMLYSRVGLSESFLAESGIEDFEIVDNNGLDKAYILLVEHIDLINKHAEGEHRAYLAYLDSIGFFEENEDVLIDLGYSGTIQNYLHQLTEKKLTGEYFVTTEKVKRIENENIRLHGYFADGIDLADNCNTVYKYALVLEAFLTSDKGQLINFKDEKGKPVPHYKEKHASIEVQNKIMEGIKDYIAALSIVPPDFIDIESERMKDISLFTFEYMIRNRLLDDEVLGILQLEDDFTGNKELDIMTVFAQRGI</sequence>
<protein>
    <submittedName>
        <fullName evidence="1">Uncharacterized protein</fullName>
    </submittedName>
</protein>
<proteinExistence type="predicted"/>